<protein>
    <submittedName>
        <fullName evidence="10">Iron ABC transporter permease</fullName>
    </submittedName>
</protein>
<keyword evidence="5 8" id="KW-0812">Transmembrane</keyword>
<feature type="transmembrane region" description="Helical" evidence="8">
    <location>
        <begin position="233"/>
        <end position="252"/>
    </location>
</feature>
<feature type="transmembrane region" description="Helical" evidence="8">
    <location>
        <begin position="155"/>
        <end position="178"/>
    </location>
</feature>
<evidence type="ECO:0000256" key="7">
    <source>
        <dbReference type="ARBA" id="ARBA00023136"/>
    </source>
</evidence>
<dbReference type="Pfam" id="PF00528">
    <property type="entry name" value="BPD_transp_1"/>
    <property type="match status" value="2"/>
</dbReference>
<comment type="similarity">
    <text evidence="8">Belongs to the binding-protein-dependent transport system permease family.</text>
</comment>
<dbReference type="RefSeq" id="WP_211865073.1">
    <property type="nucleotide sequence ID" value="NZ_JAAEDI010000001.1"/>
</dbReference>
<feature type="transmembrane region" description="Helical" evidence="8">
    <location>
        <begin position="81"/>
        <end position="104"/>
    </location>
</feature>
<feature type="transmembrane region" description="Helical" evidence="8">
    <location>
        <begin position="492"/>
        <end position="513"/>
    </location>
</feature>
<evidence type="ECO:0000256" key="5">
    <source>
        <dbReference type="ARBA" id="ARBA00022692"/>
    </source>
</evidence>
<feature type="transmembrane region" description="Helical" evidence="8">
    <location>
        <begin position="314"/>
        <end position="337"/>
    </location>
</feature>
<accession>A0ABS5EAS2</accession>
<feature type="domain" description="ABC transmembrane type-1" evidence="9">
    <location>
        <begin position="372"/>
        <end position="564"/>
    </location>
</feature>
<keyword evidence="6 8" id="KW-1133">Transmembrane helix</keyword>
<dbReference type="InterPro" id="IPR035906">
    <property type="entry name" value="MetI-like_sf"/>
</dbReference>
<comment type="caution">
    <text evidence="10">The sequence shown here is derived from an EMBL/GenBank/DDBJ whole genome shotgun (WGS) entry which is preliminary data.</text>
</comment>
<dbReference type="Gene3D" id="1.10.3720.10">
    <property type="entry name" value="MetI-like"/>
    <property type="match status" value="2"/>
</dbReference>
<dbReference type="PANTHER" id="PTHR43357">
    <property type="entry name" value="INNER MEMBRANE ABC TRANSPORTER PERMEASE PROTEIN YDCV"/>
    <property type="match status" value="1"/>
</dbReference>
<feature type="transmembrane region" description="Helical" evidence="8">
    <location>
        <begin position="116"/>
        <end position="135"/>
    </location>
</feature>
<feature type="transmembrane region" description="Helical" evidence="8">
    <location>
        <begin position="520"/>
        <end position="539"/>
    </location>
</feature>
<sequence length="574" mass="61818">MSSTTAEPGAPAAPGRFPREIPIQYGMAALVVVLVAAPLVPILYQSFLTGALYDRDAQLTLGNFARLAQTEGFGTVLWNTFLLAALSTVVAQFFGTAAAILFGRTDLPGARVLGELFLWPIYLSALVLSFGWYSIYGPAGYVTLFWQSMFGEAPWNLYSIGGMAVIAGVSQAPLAYLYCLSSAGMTDPTLEEAARVSGSGTFRTLWRITLPLMMPAIAYSAVLNFTIGLELLSVPLIFGEPAGVTVLTTFLYNISATSPRPDHGLVATAAALMLVVIVFLVWLQGRLLGNTRRFVTLGGKATRPRPFRLGGLRWPFFAICVAYVVATGVAPVSMLVLRAFTSFLSPMIPLADVLTLENFEILWREPVYLRSITNSFIVSLVGAAGATALIGMIALIVHRSEFRFRNALHYTALFPRAIPGVVAGIGFFYAFALLPGLGGIRNSIWILVIAFTMRFIPTGLGAVAPMLLQVSPDLDRAARVQGADWWTTTRRIMAPLMRPALVACYTILFISFFKEYSTAIFLFAPGSEVIGTALLQTWVQGEVGVVAGLAAIQVVVIAVCITTARAIFGVKLHG</sequence>
<name>A0ABS5EAS2_9PROT</name>
<feature type="transmembrane region" description="Helical" evidence="8">
    <location>
        <begin position="444"/>
        <end position="468"/>
    </location>
</feature>
<evidence type="ECO:0000313" key="10">
    <source>
        <dbReference type="EMBL" id="MBR0648129.1"/>
    </source>
</evidence>
<feature type="transmembrane region" description="Helical" evidence="8">
    <location>
        <begin position="417"/>
        <end position="437"/>
    </location>
</feature>
<dbReference type="EMBL" id="JAAEDI010000001">
    <property type="protein sequence ID" value="MBR0648129.1"/>
    <property type="molecule type" value="Genomic_DNA"/>
</dbReference>
<evidence type="ECO:0000256" key="1">
    <source>
        <dbReference type="ARBA" id="ARBA00004429"/>
    </source>
</evidence>
<keyword evidence="11" id="KW-1185">Reference proteome</keyword>
<comment type="subcellular location">
    <subcellularLocation>
        <location evidence="1">Cell inner membrane</location>
        <topology evidence="1">Multi-pass membrane protein</topology>
    </subcellularLocation>
    <subcellularLocation>
        <location evidence="8">Cell membrane</location>
        <topology evidence="8">Multi-pass membrane protein</topology>
    </subcellularLocation>
</comment>
<dbReference type="PANTHER" id="PTHR43357:SF4">
    <property type="entry name" value="INNER MEMBRANE ABC TRANSPORTER PERMEASE PROTEIN YDCV"/>
    <property type="match status" value="1"/>
</dbReference>
<evidence type="ECO:0000256" key="2">
    <source>
        <dbReference type="ARBA" id="ARBA00022448"/>
    </source>
</evidence>
<organism evidence="10 11">
    <name type="scientific">Neoroseomonas terrae</name>
    <dbReference type="NCBI Taxonomy" id="424799"/>
    <lineage>
        <taxon>Bacteria</taxon>
        <taxon>Pseudomonadati</taxon>
        <taxon>Pseudomonadota</taxon>
        <taxon>Alphaproteobacteria</taxon>
        <taxon>Acetobacterales</taxon>
        <taxon>Acetobacteraceae</taxon>
        <taxon>Neoroseomonas</taxon>
    </lineage>
</organism>
<evidence type="ECO:0000256" key="6">
    <source>
        <dbReference type="ARBA" id="ARBA00022989"/>
    </source>
</evidence>
<evidence type="ECO:0000259" key="9">
    <source>
        <dbReference type="PROSITE" id="PS50928"/>
    </source>
</evidence>
<dbReference type="Proteomes" id="UP000698752">
    <property type="component" value="Unassembled WGS sequence"/>
</dbReference>
<dbReference type="CDD" id="cd06261">
    <property type="entry name" value="TM_PBP2"/>
    <property type="match status" value="2"/>
</dbReference>
<proteinExistence type="inferred from homology"/>
<keyword evidence="3" id="KW-1003">Cell membrane</keyword>
<dbReference type="SUPFAM" id="SSF161098">
    <property type="entry name" value="MetI-like"/>
    <property type="match status" value="2"/>
</dbReference>
<reference evidence="11" key="1">
    <citation type="journal article" date="2021" name="Syst. Appl. Microbiol.">
        <title>Roseomonas hellenica sp. nov., isolated from roots of wild-growing Alkanna tinctoria.</title>
        <authorList>
            <person name="Rat A."/>
            <person name="Naranjo H.D."/>
            <person name="Lebbe L."/>
            <person name="Cnockaert M."/>
            <person name="Krigas N."/>
            <person name="Grigoriadou K."/>
            <person name="Maloupa E."/>
            <person name="Willems A."/>
        </authorList>
    </citation>
    <scope>NUCLEOTIDE SEQUENCE [LARGE SCALE GENOMIC DNA]</scope>
    <source>
        <strain evidence="11">LMG 31159</strain>
    </source>
</reference>
<evidence type="ECO:0000256" key="3">
    <source>
        <dbReference type="ARBA" id="ARBA00022475"/>
    </source>
</evidence>
<keyword evidence="7 8" id="KW-0472">Membrane</keyword>
<evidence type="ECO:0000256" key="4">
    <source>
        <dbReference type="ARBA" id="ARBA00022519"/>
    </source>
</evidence>
<evidence type="ECO:0000256" key="8">
    <source>
        <dbReference type="RuleBase" id="RU363032"/>
    </source>
</evidence>
<dbReference type="PROSITE" id="PS50928">
    <property type="entry name" value="ABC_TM1"/>
    <property type="match status" value="2"/>
</dbReference>
<feature type="transmembrane region" description="Helical" evidence="8">
    <location>
        <begin position="264"/>
        <end position="283"/>
    </location>
</feature>
<keyword evidence="2 8" id="KW-0813">Transport</keyword>
<feature type="transmembrane region" description="Helical" evidence="8">
    <location>
        <begin position="376"/>
        <end position="397"/>
    </location>
</feature>
<feature type="transmembrane region" description="Helical" evidence="8">
    <location>
        <begin position="25"/>
        <end position="44"/>
    </location>
</feature>
<gene>
    <name evidence="10" type="ORF">GXW78_00515</name>
</gene>
<dbReference type="InterPro" id="IPR000515">
    <property type="entry name" value="MetI-like"/>
</dbReference>
<evidence type="ECO:0000313" key="11">
    <source>
        <dbReference type="Proteomes" id="UP000698752"/>
    </source>
</evidence>
<feature type="transmembrane region" description="Helical" evidence="8">
    <location>
        <begin position="545"/>
        <end position="568"/>
    </location>
</feature>
<feature type="transmembrane region" description="Helical" evidence="8">
    <location>
        <begin position="205"/>
        <end position="227"/>
    </location>
</feature>
<feature type="domain" description="ABC transmembrane type-1" evidence="9">
    <location>
        <begin position="77"/>
        <end position="284"/>
    </location>
</feature>
<keyword evidence="4" id="KW-0997">Cell inner membrane</keyword>